<dbReference type="SUPFAM" id="SSF52540">
    <property type="entry name" value="P-loop containing nucleoside triphosphate hydrolases"/>
    <property type="match status" value="1"/>
</dbReference>
<dbReference type="Proteomes" id="UP000813462">
    <property type="component" value="Unassembled WGS sequence"/>
</dbReference>
<evidence type="ECO:0000313" key="3">
    <source>
        <dbReference type="Proteomes" id="UP000813462"/>
    </source>
</evidence>
<name>A0A978VUU0_ZIZJJ</name>
<dbReference type="InterPro" id="IPR027417">
    <property type="entry name" value="P-loop_NTPase"/>
</dbReference>
<dbReference type="EMBL" id="JAEACU010000002">
    <property type="protein sequence ID" value="KAH7542585.1"/>
    <property type="molecule type" value="Genomic_DNA"/>
</dbReference>
<dbReference type="CDD" id="cd18809">
    <property type="entry name" value="SF1_C_RecD"/>
    <property type="match status" value="1"/>
</dbReference>
<dbReference type="Pfam" id="PF21530">
    <property type="entry name" value="Pif1_2B_dom"/>
    <property type="match status" value="1"/>
</dbReference>
<dbReference type="InterPro" id="IPR049163">
    <property type="entry name" value="Pif1-like_2B_dom"/>
</dbReference>
<reference evidence="2" key="1">
    <citation type="journal article" date="2021" name="Front. Plant Sci.">
        <title>Chromosome-Scale Genome Assembly for Chinese Sour Jujube and Insights Into Its Genome Evolution and Domestication Signature.</title>
        <authorList>
            <person name="Shen L.-Y."/>
            <person name="Luo H."/>
            <person name="Wang X.-L."/>
            <person name="Wang X.-M."/>
            <person name="Qiu X.-J."/>
            <person name="Liu H."/>
            <person name="Zhou S.-S."/>
            <person name="Jia K.-H."/>
            <person name="Nie S."/>
            <person name="Bao Y.-T."/>
            <person name="Zhang R.-G."/>
            <person name="Yun Q.-Z."/>
            <person name="Chai Y.-H."/>
            <person name="Lu J.-Y."/>
            <person name="Li Y."/>
            <person name="Zhao S.-W."/>
            <person name="Mao J.-F."/>
            <person name="Jia S.-G."/>
            <person name="Mao Y.-M."/>
        </authorList>
    </citation>
    <scope>NUCLEOTIDE SEQUENCE</scope>
    <source>
        <strain evidence="2">AT0</strain>
        <tissue evidence="2">Leaf</tissue>
    </source>
</reference>
<dbReference type="PANTHER" id="PTHR23274">
    <property type="entry name" value="DNA HELICASE-RELATED"/>
    <property type="match status" value="1"/>
</dbReference>
<dbReference type="PANTHER" id="PTHR23274:SF48">
    <property type="entry name" value="ATP-DEPENDENT DNA HELICASE"/>
    <property type="match status" value="1"/>
</dbReference>
<sequence>MMHFPSTIDVFCCQNRLIQDELRYDRIALAEDHNNIEWYSISSLPGGRTTHSRFAIPLAPNEDLTCNIKQRWISSIGDGTIGSPNDGHAMIDIHDDFLIKDTEDLVASIVNSTYPSFSENINDPSYLQERAILTPTFDIVESINEYVSSLNRTEENIHLSFDATCKSDSNIDLIGYLHAPEFLNAIKYSGVPNHQLKLRVDVPVMLLRNVDHSSGLCNGTRLVITGLGNHVFEGKVISGINAEFKVFIPRMTLTPSDTRLPFKFKRRQYPLVVSYAITINKSRGQYLSHVRLYLKRSVFNYEQLYVAVSRVTNRK</sequence>
<feature type="domain" description="DNA helicase Pif1-like 2B" evidence="1">
    <location>
        <begin position="181"/>
        <end position="227"/>
    </location>
</feature>
<gene>
    <name evidence="2" type="ORF">FEM48_Zijuj02G0089600</name>
</gene>
<comment type="caution">
    <text evidence="2">The sequence shown here is derived from an EMBL/GenBank/DDBJ whole genome shotgun (WGS) entry which is preliminary data.</text>
</comment>
<accession>A0A978VUU0</accession>
<proteinExistence type="predicted"/>
<dbReference type="GO" id="GO:0005657">
    <property type="term" value="C:replication fork"/>
    <property type="evidence" value="ECO:0007669"/>
    <property type="project" value="TreeGrafter"/>
</dbReference>
<dbReference type="GO" id="GO:0006260">
    <property type="term" value="P:DNA replication"/>
    <property type="evidence" value="ECO:0007669"/>
    <property type="project" value="TreeGrafter"/>
</dbReference>
<protein>
    <recommendedName>
        <fullName evidence="1">DNA helicase Pif1-like 2B domain-containing protein</fullName>
    </recommendedName>
</protein>
<dbReference type="AlphaFoldDB" id="A0A978VUU0"/>
<organism evidence="2 3">
    <name type="scientific">Ziziphus jujuba var. spinosa</name>
    <dbReference type="NCBI Taxonomy" id="714518"/>
    <lineage>
        <taxon>Eukaryota</taxon>
        <taxon>Viridiplantae</taxon>
        <taxon>Streptophyta</taxon>
        <taxon>Embryophyta</taxon>
        <taxon>Tracheophyta</taxon>
        <taxon>Spermatophyta</taxon>
        <taxon>Magnoliopsida</taxon>
        <taxon>eudicotyledons</taxon>
        <taxon>Gunneridae</taxon>
        <taxon>Pentapetalae</taxon>
        <taxon>rosids</taxon>
        <taxon>fabids</taxon>
        <taxon>Rosales</taxon>
        <taxon>Rhamnaceae</taxon>
        <taxon>Paliureae</taxon>
        <taxon>Ziziphus</taxon>
    </lineage>
</organism>
<evidence type="ECO:0000313" key="2">
    <source>
        <dbReference type="EMBL" id="KAH7542585.1"/>
    </source>
</evidence>
<evidence type="ECO:0000259" key="1">
    <source>
        <dbReference type="Pfam" id="PF21530"/>
    </source>
</evidence>